<comment type="caution">
    <text evidence="2">The sequence shown here is derived from an EMBL/GenBank/DDBJ whole genome shotgun (WGS) entry which is preliminary data.</text>
</comment>
<keyword evidence="3" id="KW-1185">Reference proteome</keyword>
<feature type="transmembrane region" description="Helical" evidence="1">
    <location>
        <begin position="12"/>
        <end position="37"/>
    </location>
</feature>
<feature type="transmembrane region" description="Helical" evidence="1">
    <location>
        <begin position="135"/>
        <end position="158"/>
    </location>
</feature>
<evidence type="ECO:0000256" key="1">
    <source>
        <dbReference type="SAM" id="Phobius"/>
    </source>
</evidence>
<accession>A0A927GH32</accession>
<dbReference type="AlphaFoldDB" id="A0A927GH32"/>
<feature type="transmembrane region" description="Helical" evidence="1">
    <location>
        <begin position="67"/>
        <end position="92"/>
    </location>
</feature>
<keyword evidence="1" id="KW-1133">Transmembrane helix</keyword>
<dbReference type="Proteomes" id="UP000653797">
    <property type="component" value="Unassembled WGS sequence"/>
</dbReference>
<dbReference type="EMBL" id="JACXAA010000025">
    <property type="protein sequence ID" value="MBD2757597.1"/>
    <property type="molecule type" value="Genomic_DNA"/>
</dbReference>
<organism evidence="2 3">
    <name type="scientific">Spirosoma validum</name>
    <dbReference type="NCBI Taxonomy" id="2771355"/>
    <lineage>
        <taxon>Bacteria</taxon>
        <taxon>Pseudomonadati</taxon>
        <taxon>Bacteroidota</taxon>
        <taxon>Cytophagia</taxon>
        <taxon>Cytophagales</taxon>
        <taxon>Cytophagaceae</taxon>
        <taxon>Spirosoma</taxon>
    </lineage>
</organism>
<proteinExistence type="predicted"/>
<feature type="transmembrane region" description="Helical" evidence="1">
    <location>
        <begin position="104"/>
        <end position="123"/>
    </location>
</feature>
<gene>
    <name evidence="2" type="ORF">IC230_32300</name>
</gene>
<protein>
    <submittedName>
        <fullName evidence="2">DUF1440 domain-containing protein</fullName>
    </submittedName>
</protein>
<name>A0A927GH32_9BACT</name>
<evidence type="ECO:0000313" key="2">
    <source>
        <dbReference type="EMBL" id="MBD2757597.1"/>
    </source>
</evidence>
<keyword evidence="1" id="KW-0472">Membrane</keyword>
<reference evidence="2" key="1">
    <citation type="submission" date="2020-09" db="EMBL/GenBank/DDBJ databases">
        <authorList>
            <person name="Kim M.K."/>
        </authorList>
    </citation>
    <scope>NUCLEOTIDE SEQUENCE</scope>
    <source>
        <strain evidence="2">BT704</strain>
    </source>
</reference>
<evidence type="ECO:0000313" key="3">
    <source>
        <dbReference type="Proteomes" id="UP000653797"/>
    </source>
</evidence>
<sequence>MSQANSSITNKFIRTILRAGLIAGLLDALAAMGMFMVRGGKNPAVVWKYVASSVFGKEALTRGTGMVIWGLVFHFLIALIWASFFFVIYPALRRFIVTPAISGLLYGIFVWVVMNLVVLPLSYVTPQTFELSKVLIGSGIIMVCVGLPISLVVSKYYLGR</sequence>
<dbReference type="RefSeq" id="WP_191043219.1">
    <property type="nucleotide sequence ID" value="NZ_JACXAA010000025.1"/>
</dbReference>
<keyword evidence="1" id="KW-0812">Transmembrane</keyword>